<dbReference type="GO" id="GO:0016705">
    <property type="term" value="F:oxidoreductase activity, acting on paired donors, with incorporation or reduction of molecular oxygen"/>
    <property type="evidence" value="ECO:0007669"/>
    <property type="project" value="InterPro"/>
</dbReference>
<name>A0A917ZS78_9ACTN</name>
<protein>
    <recommendedName>
        <fullName evidence="2">Luciferase-like domain-containing protein</fullName>
    </recommendedName>
</protein>
<dbReference type="EMBL" id="BMMS01000014">
    <property type="protein sequence ID" value="GGO89982.1"/>
    <property type="molecule type" value="Genomic_DNA"/>
</dbReference>
<dbReference type="SUPFAM" id="SSF51679">
    <property type="entry name" value="Bacterial luciferase-like"/>
    <property type="match status" value="1"/>
</dbReference>
<dbReference type="Pfam" id="PF00296">
    <property type="entry name" value="Bac_luciferase"/>
    <property type="match status" value="1"/>
</dbReference>
<evidence type="ECO:0000256" key="1">
    <source>
        <dbReference type="SAM" id="MobiDB-lite"/>
    </source>
</evidence>
<dbReference type="AlphaFoldDB" id="A0A917ZS78"/>
<reference evidence="3" key="2">
    <citation type="submission" date="2020-09" db="EMBL/GenBank/DDBJ databases">
        <authorList>
            <person name="Sun Q."/>
            <person name="Zhou Y."/>
        </authorList>
    </citation>
    <scope>NUCLEOTIDE SEQUENCE</scope>
    <source>
        <strain evidence="3">CGMCC 4.7201</strain>
    </source>
</reference>
<accession>A0A917ZS78</accession>
<feature type="region of interest" description="Disordered" evidence="1">
    <location>
        <begin position="83"/>
        <end position="148"/>
    </location>
</feature>
<gene>
    <name evidence="3" type="ORF">GCM10012280_34450</name>
</gene>
<keyword evidence="4" id="KW-1185">Reference proteome</keyword>
<evidence type="ECO:0000313" key="4">
    <source>
        <dbReference type="Proteomes" id="UP000641932"/>
    </source>
</evidence>
<evidence type="ECO:0000259" key="2">
    <source>
        <dbReference type="Pfam" id="PF00296"/>
    </source>
</evidence>
<proteinExistence type="predicted"/>
<comment type="caution">
    <text evidence="3">The sequence shown here is derived from an EMBL/GenBank/DDBJ whole genome shotgun (WGS) entry which is preliminary data.</text>
</comment>
<evidence type="ECO:0000313" key="3">
    <source>
        <dbReference type="EMBL" id="GGO89982.1"/>
    </source>
</evidence>
<dbReference type="Gene3D" id="3.20.20.30">
    <property type="entry name" value="Luciferase-like domain"/>
    <property type="match status" value="1"/>
</dbReference>
<sequence length="148" mass="15807">MKFGISTLTTDEGIRPVPLGRALEERSFDSLFVAEHAHVPVDRRTPCPGGGELPRMYYRTLGPFVALSAIAATTERVLLGTGIALVPQRDPITRTGPALPSDDGRAGDGEVPGPTGRGRRPVPLSRARGPSRPPQAPAEKDPEPRCRP</sequence>
<dbReference type="InterPro" id="IPR011251">
    <property type="entry name" value="Luciferase-like_dom"/>
</dbReference>
<reference evidence="3" key="1">
    <citation type="journal article" date="2014" name="Int. J. Syst. Evol. Microbiol.">
        <title>Complete genome sequence of Corynebacterium casei LMG S-19264T (=DSM 44701T), isolated from a smear-ripened cheese.</title>
        <authorList>
            <consortium name="US DOE Joint Genome Institute (JGI-PGF)"/>
            <person name="Walter F."/>
            <person name="Albersmeier A."/>
            <person name="Kalinowski J."/>
            <person name="Ruckert C."/>
        </authorList>
    </citation>
    <scope>NUCLEOTIDE SEQUENCE</scope>
    <source>
        <strain evidence="3">CGMCC 4.7201</strain>
    </source>
</reference>
<dbReference type="InterPro" id="IPR036661">
    <property type="entry name" value="Luciferase-like_sf"/>
</dbReference>
<organism evidence="3 4">
    <name type="scientific">Wenjunlia tyrosinilytica</name>
    <dbReference type="NCBI Taxonomy" id="1544741"/>
    <lineage>
        <taxon>Bacteria</taxon>
        <taxon>Bacillati</taxon>
        <taxon>Actinomycetota</taxon>
        <taxon>Actinomycetes</taxon>
        <taxon>Kitasatosporales</taxon>
        <taxon>Streptomycetaceae</taxon>
        <taxon>Wenjunlia</taxon>
    </lineage>
</organism>
<feature type="compositionally biased region" description="Basic and acidic residues" evidence="1">
    <location>
        <begin position="138"/>
        <end position="148"/>
    </location>
</feature>
<dbReference type="Proteomes" id="UP000641932">
    <property type="component" value="Unassembled WGS sequence"/>
</dbReference>
<feature type="domain" description="Luciferase-like" evidence="2">
    <location>
        <begin position="17"/>
        <end position="93"/>
    </location>
</feature>